<reference evidence="5" key="1">
    <citation type="submission" date="2015-07" db="EMBL/GenBank/DDBJ databases">
        <title>Near-Complete Genome Sequence of the Cellulolytic Bacterium Bacteroides (Pseudobacteroides) cellulosolvens ATCC 35603.</title>
        <authorList>
            <person name="Dassa B."/>
            <person name="Utturkar S.M."/>
            <person name="Klingeman D.M."/>
            <person name="Hurt R.A."/>
            <person name="Keller M."/>
            <person name="Xu J."/>
            <person name="Reddy Y.H.K."/>
            <person name="Borovok I."/>
            <person name="Grinberg I.R."/>
            <person name="Lamed R."/>
            <person name="Zhivin O."/>
            <person name="Bayer E.A."/>
            <person name="Brown S.D."/>
        </authorList>
    </citation>
    <scope>NUCLEOTIDE SEQUENCE [LARGE SCALE GENOMIC DNA]</scope>
    <source>
        <strain evidence="5">DSM 2933</strain>
    </source>
</reference>
<evidence type="ECO:0000256" key="2">
    <source>
        <dbReference type="SAM" id="Phobius"/>
    </source>
</evidence>
<dbReference type="InterPro" id="IPR002105">
    <property type="entry name" value="Dockerin_1_rpt"/>
</dbReference>
<dbReference type="InterPro" id="IPR003305">
    <property type="entry name" value="CenC_carb-bd"/>
</dbReference>
<dbReference type="InterPro" id="IPR008979">
    <property type="entry name" value="Galactose-bd-like_sf"/>
</dbReference>
<dbReference type="STRING" id="398512.Bccel_0922"/>
<gene>
    <name evidence="4" type="ORF">Bccel_0922</name>
</gene>
<proteinExistence type="predicted"/>
<dbReference type="PROSITE" id="PS51766">
    <property type="entry name" value="DOCKERIN"/>
    <property type="match status" value="1"/>
</dbReference>
<dbReference type="Pfam" id="PF08757">
    <property type="entry name" value="CotH"/>
    <property type="match status" value="1"/>
</dbReference>
<keyword evidence="2" id="KW-0472">Membrane</keyword>
<dbReference type="InterPro" id="IPR014867">
    <property type="entry name" value="Spore_coat_CotH_CotH2/3/7"/>
</dbReference>
<dbReference type="Gene3D" id="1.10.1330.10">
    <property type="entry name" value="Dockerin domain"/>
    <property type="match status" value="1"/>
</dbReference>
<dbReference type="RefSeq" id="WP_081926884.1">
    <property type="nucleotide sequence ID" value="NZ_JQKC01000014.1"/>
</dbReference>
<keyword evidence="1" id="KW-0378">Hydrolase</keyword>
<keyword evidence="5" id="KW-1185">Reference proteome</keyword>
<keyword evidence="2" id="KW-1133">Transmembrane helix</keyword>
<dbReference type="GO" id="GO:0004553">
    <property type="term" value="F:hydrolase activity, hydrolyzing O-glycosyl compounds"/>
    <property type="evidence" value="ECO:0007669"/>
    <property type="project" value="InterPro"/>
</dbReference>
<dbReference type="PANTHER" id="PTHR40050">
    <property type="entry name" value="INNER SPORE COAT PROTEIN H"/>
    <property type="match status" value="1"/>
</dbReference>
<keyword evidence="4" id="KW-0946">Virion</keyword>
<dbReference type="Gene3D" id="2.60.120.260">
    <property type="entry name" value="Galactose-binding domain-like"/>
    <property type="match status" value="1"/>
</dbReference>
<dbReference type="PANTHER" id="PTHR40050:SF1">
    <property type="entry name" value="INNER SPORE COAT PROTEIN H"/>
    <property type="match status" value="1"/>
</dbReference>
<name>A0A0L6JJW6_9FIRM</name>
<dbReference type="OrthoDB" id="9803752at2"/>
<dbReference type="EMBL" id="LGTC01000001">
    <property type="protein sequence ID" value="KNY25662.1"/>
    <property type="molecule type" value="Genomic_DNA"/>
</dbReference>
<dbReference type="Pfam" id="PF02018">
    <property type="entry name" value="CBM_4_9"/>
    <property type="match status" value="1"/>
</dbReference>
<evidence type="ECO:0000313" key="4">
    <source>
        <dbReference type="EMBL" id="KNY25662.1"/>
    </source>
</evidence>
<dbReference type="InterPro" id="IPR018247">
    <property type="entry name" value="EF_Hand_1_Ca_BS"/>
</dbReference>
<dbReference type="AlphaFoldDB" id="A0A0L6JJW6"/>
<dbReference type="InterPro" id="IPR036439">
    <property type="entry name" value="Dockerin_dom_sf"/>
</dbReference>
<dbReference type="eggNOG" id="COG2730">
    <property type="taxonomic scope" value="Bacteria"/>
</dbReference>
<dbReference type="CDD" id="cd14256">
    <property type="entry name" value="Dockerin_I"/>
    <property type="match status" value="1"/>
</dbReference>
<dbReference type="Proteomes" id="UP000036923">
    <property type="component" value="Unassembled WGS sequence"/>
</dbReference>
<dbReference type="PATRIC" id="fig|398512.5.peg.957"/>
<keyword evidence="4" id="KW-0167">Capsid protein</keyword>
<sequence>MKVKLPALTVSLTVMVLAISMFGWGYKEKVYASETGSTTIASLNTKYNQLEMPILAINTDSGSQINSDEEYAGAKVSIINDKGNYEITDMTTSVRLRGSSSMYAEKKSYKMKFEEKQNLLGIGDGKGKPWLLIANHSDHSLLRNLTAYRFAEKLTGMSYSPNCRSIELYLNGEYQGVYLLCEDNNVNKNRVAIEESPDEVENNGYLVEMSRYEGENKFDVDTESYVIKSELSETAAIKEQQINYISNYIKESYDALKNGNQENAKKYIDLDSLVDIYIGNEIVKNVDAGWDSFYMYKDINGKLCFGPMWDFDLAMGNANCVKGFDSWVGFSPYTVLNVNANSNPWFCNALTNKWFRELVKERWNELQNDLNDLPNIVISEAESNYKSYCRNFDKWNILGKQTNISPEEIVKLPTYKDHYMYLSNWLSKRVSWLTEHFNNEDFKNGIFVKEDGKELSAKSNLLELSSILAFGNEMTYEILPNTGIAVAVQNGGSESWATQAIASGFMLEKGEEYVLSFDYKCTDERTLPFAVQLNHAPWSPLHSGNLNITSELQHYQAAFTASANDSNCALAFSLGEDTFNGTVVTFDNLSLVKKSATKVLIGDIDGNGAVNMSDVVLMAAVFNSVIGDGDYKASCDLNNDGSINMADAVIIALNFNKTIND</sequence>
<dbReference type="PROSITE" id="PS00018">
    <property type="entry name" value="EF_HAND_1"/>
    <property type="match status" value="1"/>
</dbReference>
<feature type="transmembrane region" description="Helical" evidence="2">
    <location>
        <begin position="7"/>
        <end position="26"/>
    </location>
</feature>
<evidence type="ECO:0000256" key="1">
    <source>
        <dbReference type="ARBA" id="ARBA00022801"/>
    </source>
</evidence>
<keyword evidence="2" id="KW-0812">Transmembrane</keyword>
<feature type="domain" description="Dockerin" evidence="3">
    <location>
        <begin position="597"/>
        <end position="661"/>
    </location>
</feature>
<dbReference type="SUPFAM" id="SSF63446">
    <property type="entry name" value="Type I dockerin domain"/>
    <property type="match status" value="1"/>
</dbReference>
<accession>A0A0L6JJW6</accession>
<dbReference type="SUPFAM" id="SSF49785">
    <property type="entry name" value="Galactose-binding domain-like"/>
    <property type="match status" value="1"/>
</dbReference>
<dbReference type="Pfam" id="PF00404">
    <property type="entry name" value="Dockerin_1"/>
    <property type="match status" value="1"/>
</dbReference>
<dbReference type="eggNOG" id="COG5337">
    <property type="taxonomic scope" value="Bacteria"/>
</dbReference>
<dbReference type="GO" id="GO:0000272">
    <property type="term" value="P:polysaccharide catabolic process"/>
    <property type="evidence" value="ECO:0007669"/>
    <property type="project" value="InterPro"/>
</dbReference>
<evidence type="ECO:0000313" key="5">
    <source>
        <dbReference type="Proteomes" id="UP000036923"/>
    </source>
</evidence>
<comment type="caution">
    <text evidence="4">The sequence shown here is derived from an EMBL/GenBank/DDBJ whole genome shotgun (WGS) entry which is preliminary data.</text>
</comment>
<evidence type="ECO:0000259" key="3">
    <source>
        <dbReference type="PROSITE" id="PS51766"/>
    </source>
</evidence>
<protein>
    <submittedName>
        <fullName evidence="4">Spore coat protein CotH</fullName>
    </submittedName>
</protein>
<dbReference type="InterPro" id="IPR016134">
    <property type="entry name" value="Dockerin_dom"/>
</dbReference>
<organism evidence="4 5">
    <name type="scientific">Pseudobacteroides cellulosolvens ATCC 35603 = DSM 2933</name>
    <dbReference type="NCBI Taxonomy" id="398512"/>
    <lineage>
        <taxon>Bacteria</taxon>
        <taxon>Bacillati</taxon>
        <taxon>Bacillota</taxon>
        <taxon>Clostridia</taxon>
        <taxon>Eubacteriales</taxon>
        <taxon>Oscillospiraceae</taxon>
        <taxon>Pseudobacteroides</taxon>
    </lineage>
</organism>